<dbReference type="Gene3D" id="3.30.1520.10">
    <property type="entry name" value="Phox-like domain"/>
    <property type="match status" value="1"/>
</dbReference>
<sequence length="535" mass="62348">MEETSIEVLRAAKQSFLREEIIEKDFSTDDFILFCDQKKSSNIDDWTLEELKEIVKEFKSVFHTIAEEQKEISENEPKLSKEGSLDTIESPIKTELLTTEPNKIRSLSDSREDRNPEIKQKPVSLYTITTYKAPDTALSLQDFVEIKVENAKISSGGMFSSAKISFPIVTQPLGWIVKRQIEDFVWLRNILATVYPANYVPPNPPKRVMNSTKNEALSKQQSYLQRFLAAIVRNPLFRRCEYLVSFLSQDDEKAFANVKKESLKVKRPELLENFWTLDGNAICDPYIVEQENSKFDEYLNITEITKKKLKRQTDEIVAIFKDLSGRITEIARSFEVLENIQVQLPDIPGTKPLYGCLKESFFHWSAHTFDTANLIQSYCNLFFKYGYNELIPLKEMARERDTKLSNYLKSYQRLQQKKDKLWINGDIYKWGMKPEHANIDPGLLQTDKELAFPKMLYKESKEIEKQKDEAAHLNFQVKSEMRRILLDNQLIENLHFSDLGKSFTDHMSHMHLIWNELVAKLANIRSRCIPSRSHI</sequence>
<name>A0AAU9IT74_9CILI</name>
<dbReference type="GO" id="GO:0005768">
    <property type="term" value="C:endosome"/>
    <property type="evidence" value="ECO:0007669"/>
    <property type="project" value="TreeGrafter"/>
</dbReference>
<evidence type="ECO:0000313" key="3">
    <source>
        <dbReference type="Proteomes" id="UP001162131"/>
    </source>
</evidence>
<dbReference type="PANTHER" id="PTHR10555:SF170">
    <property type="entry name" value="FI18122P1"/>
    <property type="match status" value="1"/>
</dbReference>
<dbReference type="Pfam" id="PF00787">
    <property type="entry name" value="PX"/>
    <property type="match status" value="1"/>
</dbReference>
<dbReference type="GO" id="GO:0035091">
    <property type="term" value="F:phosphatidylinositol binding"/>
    <property type="evidence" value="ECO:0007669"/>
    <property type="project" value="InterPro"/>
</dbReference>
<dbReference type="EMBL" id="CAJZBQ010000017">
    <property type="protein sequence ID" value="CAG9316927.1"/>
    <property type="molecule type" value="Genomic_DNA"/>
</dbReference>
<dbReference type="SUPFAM" id="SSF64268">
    <property type="entry name" value="PX domain"/>
    <property type="match status" value="1"/>
</dbReference>
<dbReference type="PANTHER" id="PTHR10555">
    <property type="entry name" value="SORTING NEXIN"/>
    <property type="match status" value="1"/>
</dbReference>
<dbReference type="SMART" id="SM00312">
    <property type="entry name" value="PX"/>
    <property type="match status" value="1"/>
</dbReference>
<keyword evidence="3" id="KW-1185">Reference proteome</keyword>
<dbReference type="PROSITE" id="PS50195">
    <property type="entry name" value="PX"/>
    <property type="match status" value="1"/>
</dbReference>
<dbReference type="CDD" id="cd06093">
    <property type="entry name" value="PX_domain"/>
    <property type="match status" value="1"/>
</dbReference>
<reference evidence="2" key="1">
    <citation type="submission" date="2021-09" db="EMBL/GenBank/DDBJ databases">
        <authorList>
            <consortium name="AG Swart"/>
            <person name="Singh M."/>
            <person name="Singh A."/>
            <person name="Seah K."/>
            <person name="Emmerich C."/>
        </authorList>
    </citation>
    <scope>NUCLEOTIDE SEQUENCE</scope>
    <source>
        <strain evidence="2">ATCC30299</strain>
    </source>
</reference>
<evidence type="ECO:0000259" key="1">
    <source>
        <dbReference type="PROSITE" id="PS50195"/>
    </source>
</evidence>
<dbReference type="InterPro" id="IPR001683">
    <property type="entry name" value="PX_dom"/>
</dbReference>
<organism evidence="2 3">
    <name type="scientific">Blepharisma stoltei</name>
    <dbReference type="NCBI Taxonomy" id="1481888"/>
    <lineage>
        <taxon>Eukaryota</taxon>
        <taxon>Sar</taxon>
        <taxon>Alveolata</taxon>
        <taxon>Ciliophora</taxon>
        <taxon>Postciliodesmatophora</taxon>
        <taxon>Heterotrichea</taxon>
        <taxon>Heterotrichida</taxon>
        <taxon>Blepharismidae</taxon>
        <taxon>Blepharisma</taxon>
    </lineage>
</organism>
<feature type="domain" description="PX" evidence="1">
    <location>
        <begin position="144"/>
        <end position="254"/>
    </location>
</feature>
<accession>A0AAU9IT74</accession>
<dbReference type="Proteomes" id="UP001162131">
    <property type="component" value="Unassembled WGS sequence"/>
</dbReference>
<proteinExistence type="predicted"/>
<comment type="caution">
    <text evidence="2">The sequence shown here is derived from an EMBL/GenBank/DDBJ whole genome shotgun (WGS) entry which is preliminary data.</text>
</comment>
<evidence type="ECO:0000313" key="2">
    <source>
        <dbReference type="EMBL" id="CAG9316927.1"/>
    </source>
</evidence>
<protein>
    <recommendedName>
        <fullName evidence="1">PX domain-containing protein</fullName>
    </recommendedName>
</protein>
<dbReference type="AlphaFoldDB" id="A0AAU9IT74"/>
<dbReference type="InterPro" id="IPR036871">
    <property type="entry name" value="PX_dom_sf"/>
</dbReference>
<gene>
    <name evidence="2" type="ORF">BSTOLATCC_MIC17558</name>
</gene>